<keyword evidence="3" id="KW-0998">Cell outer membrane</keyword>
<keyword evidence="4" id="KW-0675">Receptor</keyword>
<accession>A0ABX0B600</accession>
<organism evidence="4 5">
    <name type="scientific">Photorhabdus kayaii</name>
    <dbReference type="NCBI Taxonomy" id="230088"/>
    <lineage>
        <taxon>Bacteria</taxon>
        <taxon>Pseudomonadati</taxon>
        <taxon>Pseudomonadota</taxon>
        <taxon>Gammaproteobacteria</taxon>
        <taxon>Enterobacterales</taxon>
        <taxon>Morganellaceae</taxon>
        <taxon>Photorhabdus</taxon>
    </lineage>
</organism>
<dbReference type="InterPro" id="IPR036942">
    <property type="entry name" value="Beta-barrel_TonB_sf"/>
</dbReference>
<evidence type="ECO:0000313" key="4">
    <source>
        <dbReference type="EMBL" id="NDL27621.1"/>
    </source>
</evidence>
<comment type="caution">
    <text evidence="4">The sequence shown here is derived from an EMBL/GenBank/DDBJ whole genome shotgun (WGS) entry which is preliminary data.</text>
</comment>
<dbReference type="Proteomes" id="UP000470051">
    <property type="component" value="Unassembled WGS sequence"/>
</dbReference>
<dbReference type="PROSITE" id="PS01156">
    <property type="entry name" value="TONB_DEPENDENT_REC_2"/>
    <property type="match status" value="1"/>
</dbReference>
<evidence type="ECO:0000256" key="2">
    <source>
        <dbReference type="ARBA" id="ARBA00023136"/>
    </source>
</evidence>
<name>A0ABX0B600_9GAMM</name>
<dbReference type="SUPFAM" id="SSF56935">
    <property type="entry name" value="Porins"/>
    <property type="match status" value="1"/>
</dbReference>
<dbReference type="RefSeq" id="WP_113044088.1">
    <property type="nucleotide sequence ID" value="NZ_CAWPKC010000045.1"/>
</dbReference>
<evidence type="ECO:0000256" key="3">
    <source>
        <dbReference type="ARBA" id="ARBA00023237"/>
    </source>
</evidence>
<dbReference type="InterPro" id="IPR010917">
    <property type="entry name" value="TonB_rcpt_CS"/>
</dbReference>
<keyword evidence="5" id="KW-1185">Reference proteome</keyword>
<sequence length="75" mass="8269">MPAGKPGRGSAPLLAPIIWRPATVADISLTARINKHVEFEFGVDNVFDKYYIQPLSLGYIPSPGRTFRAGITTYF</sequence>
<gene>
    <name evidence="4" type="ORF">GPY42_21525</name>
</gene>
<proteinExistence type="predicted"/>
<dbReference type="EMBL" id="WSFE01000045">
    <property type="protein sequence ID" value="NDL27621.1"/>
    <property type="molecule type" value="Genomic_DNA"/>
</dbReference>
<reference evidence="4 5" key="1">
    <citation type="submission" date="2019-12" db="EMBL/GenBank/DDBJ databases">
        <title>Engineering Photorhabdus to improve their lethality against agricultural pests.</title>
        <authorList>
            <person name="Machado R.A.R."/>
        </authorList>
    </citation>
    <scope>NUCLEOTIDE SEQUENCE [LARGE SCALE GENOMIC DNA]</scope>
    <source>
        <strain evidence="4 5">M-HU2</strain>
    </source>
</reference>
<dbReference type="Gene3D" id="2.40.170.20">
    <property type="entry name" value="TonB-dependent receptor, beta-barrel domain"/>
    <property type="match status" value="1"/>
</dbReference>
<comment type="subcellular location">
    <subcellularLocation>
        <location evidence="1">Cell outer membrane</location>
    </subcellularLocation>
</comment>
<evidence type="ECO:0000313" key="5">
    <source>
        <dbReference type="Proteomes" id="UP000470051"/>
    </source>
</evidence>
<keyword evidence="2" id="KW-0472">Membrane</keyword>
<protein>
    <submittedName>
        <fullName evidence="4">TonB-dependent receptor</fullName>
    </submittedName>
</protein>
<evidence type="ECO:0000256" key="1">
    <source>
        <dbReference type="ARBA" id="ARBA00004442"/>
    </source>
</evidence>